<gene>
    <name evidence="1" type="ORF">HETIRDRAFT_385508</name>
</gene>
<dbReference type="Proteomes" id="UP000030671">
    <property type="component" value="Unassembled WGS sequence"/>
</dbReference>
<dbReference type="InParanoid" id="W4K4Y4"/>
<evidence type="ECO:0000313" key="2">
    <source>
        <dbReference type="Proteomes" id="UP000030671"/>
    </source>
</evidence>
<dbReference type="GeneID" id="20672243"/>
<sequence>MPALYRPVPAFYTSTDIEEKHRGAHKVLVHSRILYVVIRFECRPTSDATRIEQCKTCMLIHSFARGSPQTSLSTLLIHFRAYILCRFDPADQIPMP</sequence>
<keyword evidence="2" id="KW-1185">Reference proteome</keyword>
<dbReference type="HOGENOM" id="CLU_2359995_0_0_1"/>
<dbReference type="EMBL" id="KI925459">
    <property type="protein sequence ID" value="ETW80867.1"/>
    <property type="molecule type" value="Genomic_DNA"/>
</dbReference>
<organism evidence="1 2">
    <name type="scientific">Heterobasidion irregulare (strain TC 32-1)</name>
    <dbReference type="NCBI Taxonomy" id="747525"/>
    <lineage>
        <taxon>Eukaryota</taxon>
        <taxon>Fungi</taxon>
        <taxon>Dikarya</taxon>
        <taxon>Basidiomycota</taxon>
        <taxon>Agaricomycotina</taxon>
        <taxon>Agaricomycetes</taxon>
        <taxon>Russulales</taxon>
        <taxon>Bondarzewiaceae</taxon>
        <taxon>Heterobasidion</taxon>
        <taxon>Heterobasidion annosum species complex</taxon>
    </lineage>
</organism>
<evidence type="ECO:0000313" key="1">
    <source>
        <dbReference type="EMBL" id="ETW80867.1"/>
    </source>
</evidence>
<dbReference type="KEGG" id="hir:HETIRDRAFT_385508"/>
<dbReference type="AlphaFoldDB" id="W4K4Y4"/>
<dbReference type="RefSeq" id="XP_009547566.1">
    <property type="nucleotide sequence ID" value="XM_009549271.1"/>
</dbReference>
<proteinExistence type="predicted"/>
<accession>W4K4Y4</accession>
<protein>
    <submittedName>
        <fullName evidence="1">Uncharacterized protein</fullName>
    </submittedName>
</protein>
<reference evidence="1 2" key="1">
    <citation type="journal article" date="2012" name="New Phytol.">
        <title>Insight into trade-off between wood decay and parasitism from the genome of a fungal forest pathogen.</title>
        <authorList>
            <person name="Olson A."/>
            <person name="Aerts A."/>
            <person name="Asiegbu F."/>
            <person name="Belbahri L."/>
            <person name="Bouzid O."/>
            <person name="Broberg A."/>
            <person name="Canback B."/>
            <person name="Coutinho P.M."/>
            <person name="Cullen D."/>
            <person name="Dalman K."/>
            <person name="Deflorio G."/>
            <person name="van Diepen L.T."/>
            <person name="Dunand C."/>
            <person name="Duplessis S."/>
            <person name="Durling M."/>
            <person name="Gonthier P."/>
            <person name="Grimwood J."/>
            <person name="Fossdal C.G."/>
            <person name="Hansson D."/>
            <person name="Henrissat B."/>
            <person name="Hietala A."/>
            <person name="Himmelstrand K."/>
            <person name="Hoffmeister D."/>
            <person name="Hogberg N."/>
            <person name="James T.Y."/>
            <person name="Karlsson M."/>
            <person name="Kohler A."/>
            <person name="Kues U."/>
            <person name="Lee Y.H."/>
            <person name="Lin Y.C."/>
            <person name="Lind M."/>
            <person name="Lindquist E."/>
            <person name="Lombard V."/>
            <person name="Lucas S."/>
            <person name="Lunden K."/>
            <person name="Morin E."/>
            <person name="Murat C."/>
            <person name="Park J."/>
            <person name="Raffaello T."/>
            <person name="Rouze P."/>
            <person name="Salamov A."/>
            <person name="Schmutz J."/>
            <person name="Solheim H."/>
            <person name="Stahlberg J."/>
            <person name="Velez H."/>
            <person name="de Vries R.P."/>
            <person name="Wiebenga A."/>
            <person name="Woodward S."/>
            <person name="Yakovlev I."/>
            <person name="Garbelotto M."/>
            <person name="Martin F."/>
            <person name="Grigoriev I.V."/>
            <person name="Stenlid J."/>
        </authorList>
    </citation>
    <scope>NUCLEOTIDE SEQUENCE [LARGE SCALE GENOMIC DNA]</scope>
    <source>
        <strain evidence="1 2">TC 32-1</strain>
    </source>
</reference>
<name>W4K4Y4_HETIT</name>